<keyword evidence="2" id="KW-0472">Membrane</keyword>
<sequence length="361" mass="39264">MASKSSGDNPSLLLSAVTEFLRTHPLYVSYLIFFSPYILKLLSFLSPLLLLLLLLCSTSFLLHGDENASSTGSVLEVEAYNIIFENFHYSVTDSAEVCKETVKEGVAPEIVKSCCSSTLLPDVEKSTVCGEDELSSCMDPSPTSAGESRNAESSNWDDTEIIKHTVCSSAVNTPEENERGDDEEKPVKAAVGVGFDKAEGPMMTAATQKSGSNAGVDESQDESTNSTDLNKTASLKSSSGRSAAGSMRRSDKEWRRTLACKLFEERHNKGGMDMLWETYEVVGAGHGCSSRANARESDVDEDEDDDDAEEVGKMCCLQALKISSGKVNLGIGRKNMMKLSKALRRFGWLHKTSSDKNVTRK</sequence>
<reference evidence="3" key="1">
    <citation type="submission" date="2021-01" db="UniProtKB">
        <authorList>
            <consortium name="EnsemblPlants"/>
        </authorList>
    </citation>
    <scope>IDENTIFICATION</scope>
</reference>
<dbReference type="AlphaFoldDB" id="A0A7N0TFR4"/>
<dbReference type="PANTHER" id="PTHR36760:SF1">
    <property type="entry name" value="ACIDIC LEUCINE-RICH NUCLEAR PHOSPHOPROTEIN 32 FAMILY B PROTEIN"/>
    <property type="match status" value="1"/>
</dbReference>
<feature type="region of interest" description="Disordered" evidence="1">
    <location>
        <begin position="206"/>
        <end position="250"/>
    </location>
</feature>
<organism evidence="3 4">
    <name type="scientific">Kalanchoe fedtschenkoi</name>
    <name type="common">Lavender scallops</name>
    <name type="synonym">South American air plant</name>
    <dbReference type="NCBI Taxonomy" id="63787"/>
    <lineage>
        <taxon>Eukaryota</taxon>
        <taxon>Viridiplantae</taxon>
        <taxon>Streptophyta</taxon>
        <taxon>Embryophyta</taxon>
        <taxon>Tracheophyta</taxon>
        <taxon>Spermatophyta</taxon>
        <taxon>Magnoliopsida</taxon>
        <taxon>eudicotyledons</taxon>
        <taxon>Gunneridae</taxon>
        <taxon>Pentapetalae</taxon>
        <taxon>Saxifragales</taxon>
        <taxon>Crassulaceae</taxon>
        <taxon>Kalanchoe</taxon>
    </lineage>
</organism>
<evidence type="ECO:0000256" key="2">
    <source>
        <dbReference type="SAM" id="Phobius"/>
    </source>
</evidence>
<keyword evidence="2" id="KW-1133">Transmembrane helix</keyword>
<feature type="compositionally biased region" description="Low complexity" evidence="1">
    <location>
        <begin position="233"/>
        <end position="247"/>
    </location>
</feature>
<dbReference type="EnsemblPlants" id="Kaladp0036s0040.1.v1.1">
    <property type="protein sequence ID" value="Kaladp0036s0040.1.v1.1.CDS.1"/>
    <property type="gene ID" value="Kaladp0036s0040.v1.1"/>
</dbReference>
<keyword evidence="4" id="KW-1185">Reference proteome</keyword>
<feature type="compositionally biased region" description="Polar residues" evidence="1">
    <location>
        <begin position="141"/>
        <end position="156"/>
    </location>
</feature>
<evidence type="ECO:0000256" key="1">
    <source>
        <dbReference type="SAM" id="MobiDB-lite"/>
    </source>
</evidence>
<proteinExistence type="predicted"/>
<accession>A0A7N0TFR4</accession>
<name>A0A7N0TFR4_KALFE</name>
<protein>
    <submittedName>
        <fullName evidence="3">Uncharacterized protein</fullName>
    </submittedName>
</protein>
<evidence type="ECO:0000313" key="3">
    <source>
        <dbReference type="EnsemblPlants" id="Kaladp0036s0040.1.v1.1.CDS.1"/>
    </source>
</evidence>
<dbReference type="Gramene" id="Kaladp0036s0040.1.v1.1">
    <property type="protein sequence ID" value="Kaladp0036s0040.1.v1.1.CDS.1"/>
    <property type="gene ID" value="Kaladp0036s0040.v1.1"/>
</dbReference>
<feature type="compositionally biased region" description="Polar residues" evidence="1">
    <location>
        <begin position="222"/>
        <end position="232"/>
    </location>
</feature>
<dbReference type="OMA" id="FSLACKK"/>
<evidence type="ECO:0000313" key="4">
    <source>
        <dbReference type="Proteomes" id="UP000594263"/>
    </source>
</evidence>
<feature type="region of interest" description="Disordered" evidence="1">
    <location>
        <begin position="132"/>
        <end position="187"/>
    </location>
</feature>
<dbReference type="PANTHER" id="PTHR36760">
    <property type="entry name" value="ACIDIC LEUCINE-RICH NUCLEAR PHOSPHOPROTEIN 32 FAMILY B PROTEIN"/>
    <property type="match status" value="1"/>
</dbReference>
<dbReference type="Proteomes" id="UP000594263">
    <property type="component" value="Unplaced"/>
</dbReference>
<feature type="transmembrane region" description="Helical" evidence="2">
    <location>
        <begin position="41"/>
        <end position="62"/>
    </location>
</feature>
<keyword evidence="2" id="KW-0812">Transmembrane</keyword>